<feature type="transmembrane region" description="Helical" evidence="1">
    <location>
        <begin position="55"/>
        <end position="78"/>
    </location>
</feature>
<keyword evidence="1" id="KW-0812">Transmembrane</keyword>
<keyword evidence="3" id="KW-1185">Reference proteome</keyword>
<gene>
    <name evidence="2" type="ORF">SARC_11775</name>
</gene>
<feature type="transmembrane region" description="Helical" evidence="1">
    <location>
        <begin position="98"/>
        <end position="117"/>
    </location>
</feature>
<dbReference type="AlphaFoldDB" id="A0A0L0FGX0"/>
<name>A0A0L0FGX0_9EUKA</name>
<reference evidence="2 3" key="1">
    <citation type="submission" date="2011-02" db="EMBL/GenBank/DDBJ databases">
        <title>The Genome Sequence of Sphaeroforma arctica JP610.</title>
        <authorList>
            <consortium name="The Broad Institute Genome Sequencing Platform"/>
            <person name="Russ C."/>
            <person name="Cuomo C."/>
            <person name="Young S.K."/>
            <person name="Zeng Q."/>
            <person name="Gargeya S."/>
            <person name="Alvarado L."/>
            <person name="Berlin A."/>
            <person name="Chapman S.B."/>
            <person name="Chen Z."/>
            <person name="Freedman E."/>
            <person name="Gellesch M."/>
            <person name="Goldberg J."/>
            <person name="Griggs A."/>
            <person name="Gujja S."/>
            <person name="Heilman E."/>
            <person name="Heiman D."/>
            <person name="Howarth C."/>
            <person name="Mehta T."/>
            <person name="Neiman D."/>
            <person name="Pearson M."/>
            <person name="Roberts A."/>
            <person name="Saif S."/>
            <person name="Shea T."/>
            <person name="Shenoy N."/>
            <person name="Sisk P."/>
            <person name="Stolte C."/>
            <person name="Sykes S."/>
            <person name="White J."/>
            <person name="Yandava C."/>
            <person name="Burger G."/>
            <person name="Gray M.W."/>
            <person name="Holland P.W.H."/>
            <person name="King N."/>
            <person name="Lang F.B.F."/>
            <person name="Roger A.J."/>
            <person name="Ruiz-Trillo I."/>
            <person name="Haas B."/>
            <person name="Nusbaum C."/>
            <person name="Birren B."/>
        </authorList>
    </citation>
    <scope>NUCLEOTIDE SEQUENCE [LARGE SCALE GENOMIC DNA]</scope>
    <source>
        <strain evidence="2 3">JP610</strain>
    </source>
</reference>
<proteinExistence type="predicted"/>
<dbReference type="RefSeq" id="XP_014149608.1">
    <property type="nucleotide sequence ID" value="XM_014294133.1"/>
</dbReference>
<evidence type="ECO:0000313" key="3">
    <source>
        <dbReference type="Proteomes" id="UP000054560"/>
    </source>
</evidence>
<feature type="non-terminal residue" evidence="2">
    <location>
        <position position="1"/>
    </location>
</feature>
<evidence type="ECO:0000256" key="1">
    <source>
        <dbReference type="SAM" id="Phobius"/>
    </source>
</evidence>
<keyword evidence="1" id="KW-0472">Membrane</keyword>
<keyword evidence="1" id="KW-1133">Transmembrane helix</keyword>
<dbReference type="EMBL" id="KQ243463">
    <property type="protein sequence ID" value="KNC75706.1"/>
    <property type="molecule type" value="Genomic_DNA"/>
</dbReference>
<dbReference type="Proteomes" id="UP000054560">
    <property type="component" value="Unassembled WGS sequence"/>
</dbReference>
<sequence length="210" mass="24943">RGYCQVDIDIDKYYERECVKHMHTRILFENNNIVSTTICGHYLIYFHNLLRCDHILLYIPYCDCSLVVISVSLLSFAIVCIDSDSVQTLTSIWKPLLYAQHFGIQTLAFVFVCTVSSRFKCTNMQLFAYIQTRNHGDIRNIGNDFVYLIIRVQEYKPDTSQEVTRYTKHFISHNDCHWIWEVHSFPTHLIRNIIWGYKNYGWQGHCLRQE</sequence>
<organism evidence="2 3">
    <name type="scientific">Sphaeroforma arctica JP610</name>
    <dbReference type="NCBI Taxonomy" id="667725"/>
    <lineage>
        <taxon>Eukaryota</taxon>
        <taxon>Ichthyosporea</taxon>
        <taxon>Ichthyophonida</taxon>
        <taxon>Sphaeroforma</taxon>
    </lineage>
</organism>
<protein>
    <submittedName>
        <fullName evidence="2">Uncharacterized protein</fullName>
    </submittedName>
</protein>
<evidence type="ECO:0000313" key="2">
    <source>
        <dbReference type="EMBL" id="KNC75706.1"/>
    </source>
</evidence>
<accession>A0A0L0FGX0</accession>
<dbReference type="GeneID" id="25912279"/>